<accession>A0A382L753</accession>
<dbReference type="SMART" id="SM00534">
    <property type="entry name" value="MUTSac"/>
    <property type="match status" value="1"/>
</dbReference>
<dbReference type="AlphaFoldDB" id="A0A382L753"/>
<evidence type="ECO:0000313" key="6">
    <source>
        <dbReference type="EMBL" id="SVC32490.1"/>
    </source>
</evidence>
<dbReference type="InterPro" id="IPR000432">
    <property type="entry name" value="DNA_mismatch_repair_MutS_C"/>
</dbReference>
<dbReference type="InterPro" id="IPR027417">
    <property type="entry name" value="P-loop_NTPase"/>
</dbReference>
<dbReference type="GO" id="GO:0005524">
    <property type="term" value="F:ATP binding"/>
    <property type="evidence" value="ECO:0007669"/>
    <property type="project" value="UniProtKB-KW"/>
</dbReference>
<dbReference type="GO" id="GO:0005829">
    <property type="term" value="C:cytosol"/>
    <property type="evidence" value="ECO:0007669"/>
    <property type="project" value="TreeGrafter"/>
</dbReference>
<dbReference type="InterPro" id="IPR036187">
    <property type="entry name" value="DNA_mismatch_repair_MutS_sf"/>
</dbReference>
<dbReference type="Gene3D" id="3.40.50.300">
    <property type="entry name" value="P-loop containing nucleotide triphosphate hydrolases"/>
    <property type="match status" value="1"/>
</dbReference>
<evidence type="ECO:0000256" key="3">
    <source>
        <dbReference type="ARBA" id="ARBA00023125"/>
    </source>
</evidence>
<reference evidence="6" key="1">
    <citation type="submission" date="2018-05" db="EMBL/GenBank/DDBJ databases">
        <authorList>
            <person name="Lanie J.A."/>
            <person name="Ng W.-L."/>
            <person name="Kazmierczak K.M."/>
            <person name="Andrzejewski T.M."/>
            <person name="Davidsen T.M."/>
            <person name="Wayne K.J."/>
            <person name="Tettelin H."/>
            <person name="Glass J.I."/>
            <person name="Rusch D."/>
            <person name="Podicherti R."/>
            <person name="Tsui H.-C.T."/>
            <person name="Winkler M.E."/>
        </authorList>
    </citation>
    <scope>NUCLEOTIDE SEQUENCE</scope>
</reference>
<keyword evidence="3" id="KW-0238">DNA-binding</keyword>
<dbReference type="FunFam" id="3.40.50.300:FF:000870">
    <property type="entry name" value="MutS protein homolog 4"/>
    <property type="match status" value="1"/>
</dbReference>
<evidence type="ECO:0000256" key="1">
    <source>
        <dbReference type="ARBA" id="ARBA00022741"/>
    </source>
</evidence>
<dbReference type="InterPro" id="IPR045076">
    <property type="entry name" value="MutS"/>
</dbReference>
<dbReference type="EMBL" id="UINC01085181">
    <property type="protein sequence ID" value="SVC32490.1"/>
    <property type="molecule type" value="Genomic_DNA"/>
</dbReference>
<dbReference type="Gene3D" id="1.10.1420.10">
    <property type="match status" value="1"/>
</dbReference>
<feature type="domain" description="DNA mismatch repair proteins mutS family" evidence="5">
    <location>
        <begin position="241"/>
        <end position="257"/>
    </location>
</feature>
<dbReference type="GO" id="GO:0140664">
    <property type="term" value="F:ATP-dependent DNA damage sensor activity"/>
    <property type="evidence" value="ECO:0007669"/>
    <property type="project" value="InterPro"/>
</dbReference>
<feature type="compositionally biased region" description="Basic and acidic residues" evidence="4">
    <location>
        <begin position="371"/>
        <end position="388"/>
    </location>
</feature>
<keyword evidence="2" id="KW-0067">ATP-binding</keyword>
<gene>
    <name evidence="6" type="ORF">METZ01_LOCUS285344</name>
</gene>
<dbReference type="Pfam" id="PF05190">
    <property type="entry name" value="MutS_IV"/>
    <property type="match status" value="1"/>
</dbReference>
<name>A0A382L753_9ZZZZ</name>
<evidence type="ECO:0000256" key="2">
    <source>
        <dbReference type="ARBA" id="ARBA00022840"/>
    </source>
</evidence>
<protein>
    <recommendedName>
        <fullName evidence="5">DNA mismatch repair proteins mutS family domain-containing protein</fullName>
    </recommendedName>
</protein>
<dbReference type="GO" id="GO:0006298">
    <property type="term" value="P:mismatch repair"/>
    <property type="evidence" value="ECO:0007669"/>
    <property type="project" value="InterPro"/>
</dbReference>
<evidence type="ECO:0000256" key="4">
    <source>
        <dbReference type="SAM" id="MobiDB-lite"/>
    </source>
</evidence>
<dbReference type="InterPro" id="IPR007861">
    <property type="entry name" value="DNA_mismatch_repair_MutS_clamp"/>
</dbReference>
<dbReference type="PANTHER" id="PTHR11361">
    <property type="entry name" value="DNA MISMATCH REPAIR PROTEIN MUTS FAMILY MEMBER"/>
    <property type="match status" value="1"/>
</dbReference>
<sequence>REKKRTGISSLKISFNKVFGYYMEVSNAHKDAVPEDYLRKQTLVNAERYITQELKEFEEKILTAEERIGELEYSLFLELKEKLMLQSQRVQKTASEIAVLDVLAGWADLAEHLNYKRPVLRPMNTERFMEFRACRHPVIEQIDLGEVFVPNDLLLEEQGNRIMLITGPNMAGKSTYMRQIALNVLMAQCGCFVPAEHAEFSMVDRIFTRVGASDNLSLGQSTFMMEMNEVSAILHNASQLSLIILDEVGRGTSTFDGISIAWAIVENLHSLGALTLCATHYHELTALSQELEGVENYSFLVEEEGEDIVFLRKLIEGEANKSYGVQVARLAGLPDAVVRRAGEMMIELEDHSVLSHMPAPPETSSGKGGQNHKDLKNDFTDELLERGRSYQRQKPADEFQQPSLF</sequence>
<feature type="non-terminal residue" evidence="6">
    <location>
        <position position="1"/>
    </location>
</feature>
<evidence type="ECO:0000259" key="5">
    <source>
        <dbReference type="PROSITE" id="PS00486"/>
    </source>
</evidence>
<dbReference type="SUPFAM" id="SSF52540">
    <property type="entry name" value="P-loop containing nucleoside triphosphate hydrolases"/>
    <property type="match status" value="1"/>
</dbReference>
<dbReference type="GO" id="GO:0030983">
    <property type="term" value="F:mismatched DNA binding"/>
    <property type="evidence" value="ECO:0007669"/>
    <property type="project" value="InterPro"/>
</dbReference>
<proteinExistence type="predicted"/>
<keyword evidence="1" id="KW-0547">Nucleotide-binding</keyword>
<organism evidence="6">
    <name type="scientific">marine metagenome</name>
    <dbReference type="NCBI Taxonomy" id="408172"/>
    <lineage>
        <taxon>unclassified sequences</taxon>
        <taxon>metagenomes</taxon>
        <taxon>ecological metagenomes</taxon>
    </lineage>
</organism>
<feature type="region of interest" description="Disordered" evidence="4">
    <location>
        <begin position="352"/>
        <end position="405"/>
    </location>
</feature>
<dbReference type="PANTHER" id="PTHR11361:SF34">
    <property type="entry name" value="DNA MISMATCH REPAIR PROTEIN MSH1, MITOCHONDRIAL"/>
    <property type="match status" value="1"/>
</dbReference>
<dbReference type="CDD" id="cd03284">
    <property type="entry name" value="ABC_MutS1"/>
    <property type="match status" value="1"/>
</dbReference>
<dbReference type="PROSITE" id="PS00486">
    <property type="entry name" value="DNA_MISMATCH_REPAIR_2"/>
    <property type="match status" value="1"/>
</dbReference>
<dbReference type="NCBIfam" id="NF003810">
    <property type="entry name" value="PRK05399.1"/>
    <property type="match status" value="1"/>
</dbReference>
<dbReference type="SUPFAM" id="SSF48334">
    <property type="entry name" value="DNA repair protein MutS, domain III"/>
    <property type="match status" value="1"/>
</dbReference>
<dbReference type="Pfam" id="PF00488">
    <property type="entry name" value="MutS_V"/>
    <property type="match status" value="1"/>
</dbReference>
<feature type="non-terminal residue" evidence="6">
    <location>
        <position position="405"/>
    </location>
</feature>